<keyword evidence="1 2" id="KW-0238">DNA-binding</keyword>
<dbReference type="PRINTS" id="PR00455">
    <property type="entry name" value="HTHTETR"/>
</dbReference>
<dbReference type="OrthoDB" id="9780939at2"/>
<name>A0A559J0T5_9BACL</name>
<gene>
    <name evidence="4" type="ORF">FPZ44_10615</name>
</gene>
<comment type="caution">
    <text evidence="4">The sequence shown here is derived from an EMBL/GenBank/DDBJ whole genome shotgun (WGS) entry which is preliminary data.</text>
</comment>
<organism evidence="4 5">
    <name type="scientific">Paenibacillus agilis</name>
    <dbReference type="NCBI Taxonomy" id="3020863"/>
    <lineage>
        <taxon>Bacteria</taxon>
        <taxon>Bacillati</taxon>
        <taxon>Bacillota</taxon>
        <taxon>Bacilli</taxon>
        <taxon>Bacillales</taxon>
        <taxon>Paenibacillaceae</taxon>
        <taxon>Paenibacillus</taxon>
    </lineage>
</organism>
<evidence type="ECO:0000313" key="5">
    <source>
        <dbReference type="Proteomes" id="UP000318102"/>
    </source>
</evidence>
<keyword evidence="5" id="KW-1185">Reference proteome</keyword>
<dbReference type="PANTHER" id="PTHR30328">
    <property type="entry name" value="TRANSCRIPTIONAL REPRESSOR"/>
    <property type="match status" value="1"/>
</dbReference>
<accession>A0A559J0T5</accession>
<dbReference type="GO" id="GO:0006355">
    <property type="term" value="P:regulation of DNA-templated transcription"/>
    <property type="evidence" value="ECO:0007669"/>
    <property type="project" value="UniProtKB-ARBA"/>
</dbReference>
<dbReference type="PROSITE" id="PS01081">
    <property type="entry name" value="HTH_TETR_1"/>
    <property type="match status" value="1"/>
</dbReference>
<feature type="domain" description="HTH tetR-type" evidence="3">
    <location>
        <begin position="5"/>
        <end position="65"/>
    </location>
</feature>
<dbReference type="PANTHER" id="PTHR30328:SF54">
    <property type="entry name" value="HTH-TYPE TRANSCRIPTIONAL REPRESSOR SCO4008"/>
    <property type="match status" value="1"/>
</dbReference>
<proteinExistence type="predicted"/>
<evidence type="ECO:0000256" key="2">
    <source>
        <dbReference type="PROSITE-ProRule" id="PRU00335"/>
    </source>
</evidence>
<protein>
    <submittedName>
        <fullName evidence="4">TetR/AcrR family transcriptional regulator</fullName>
    </submittedName>
</protein>
<dbReference type="InterPro" id="IPR036271">
    <property type="entry name" value="Tet_transcr_reg_TetR-rel_C_sf"/>
</dbReference>
<evidence type="ECO:0000256" key="1">
    <source>
        <dbReference type="ARBA" id="ARBA00023125"/>
    </source>
</evidence>
<dbReference type="InterPro" id="IPR001647">
    <property type="entry name" value="HTH_TetR"/>
</dbReference>
<dbReference type="SUPFAM" id="SSF46689">
    <property type="entry name" value="Homeodomain-like"/>
    <property type="match status" value="1"/>
</dbReference>
<evidence type="ECO:0000313" key="4">
    <source>
        <dbReference type="EMBL" id="TVX93466.1"/>
    </source>
</evidence>
<dbReference type="SUPFAM" id="SSF48498">
    <property type="entry name" value="Tetracyclin repressor-like, C-terminal domain"/>
    <property type="match status" value="1"/>
</dbReference>
<feature type="DNA-binding region" description="H-T-H motif" evidence="2">
    <location>
        <begin position="28"/>
        <end position="47"/>
    </location>
</feature>
<dbReference type="InterPro" id="IPR009057">
    <property type="entry name" value="Homeodomain-like_sf"/>
</dbReference>
<dbReference type="Gene3D" id="1.10.10.60">
    <property type="entry name" value="Homeodomain-like"/>
    <property type="match status" value="1"/>
</dbReference>
<dbReference type="RefSeq" id="WP_144989985.1">
    <property type="nucleotide sequence ID" value="NZ_VNJK01000001.1"/>
</dbReference>
<sequence>MPLQLYDKAKVLEACMSVFAQHGYKNTSTIMLAEAADISKALIFHHFKSKKNLYLNLLEHCITKIRFELGVDAIIEQGDFFEVIEKITLLKFDYFRKYPTEYKFVFEALYTVPEEIKEEIAEKYGKGSAERHQLLEQLFDKVVLKEGVDRNYAFELVLITMGHFEKKFIAEVTDIETMNEDYGQHFFKEMNLFHRMIRLGIAK</sequence>
<evidence type="ECO:0000259" key="3">
    <source>
        <dbReference type="PROSITE" id="PS50977"/>
    </source>
</evidence>
<dbReference type="Proteomes" id="UP000318102">
    <property type="component" value="Unassembled WGS sequence"/>
</dbReference>
<dbReference type="EMBL" id="VNJK01000001">
    <property type="protein sequence ID" value="TVX93466.1"/>
    <property type="molecule type" value="Genomic_DNA"/>
</dbReference>
<dbReference type="AlphaFoldDB" id="A0A559J0T5"/>
<dbReference type="GO" id="GO:0003677">
    <property type="term" value="F:DNA binding"/>
    <property type="evidence" value="ECO:0007669"/>
    <property type="project" value="UniProtKB-UniRule"/>
</dbReference>
<dbReference type="PROSITE" id="PS50977">
    <property type="entry name" value="HTH_TETR_2"/>
    <property type="match status" value="1"/>
</dbReference>
<dbReference type="Gene3D" id="1.10.357.10">
    <property type="entry name" value="Tetracycline Repressor, domain 2"/>
    <property type="match status" value="1"/>
</dbReference>
<dbReference type="InterPro" id="IPR050109">
    <property type="entry name" value="HTH-type_TetR-like_transc_reg"/>
</dbReference>
<dbReference type="InterPro" id="IPR023772">
    <property type="entry name" value="DNA-bd_HTH_TetR-type_CS"/>
</dbReference>
<dbReference type="Pfam" id="PF00440">
    <property type="entry name" value="TetR_N"/>
    <property type="match status" value="1"/>
</dbReference>
<reference evidence="4 5" key="1">
    <citation type="submission" date="2019-07" db="EMBL/GenBank/DDBJ databases">
        <authorList>
            <person name="Kim J."/>
        </authorList>
    </citation>
    <scope>NUCLEOTIDE SEQUENCE [LARGE SCALE GENOMIC DNA]</scope>
    <source>
        <strain evidence="4 5">N4</strain>
    </source>
</reference>